<proteinExistence type="predicted"/>
<feature type="region of interest" description="Disordered" evidence="1">
    <location>
        <begin position="17"/>
        <end position="39"/>
    </location>
</feature>
<evidence type="ECO:0000313" key="3">
    <source>
        <dbReference type="Proteomes" id="UP000663193"/>
    </source>
</evidence>
<accession>A0A7U2ENH1</accession>
<evidence type="ECO:0000313" key="2">
    <source>
        <dbReference type="EMBL" id="QRC90101.1"/>
    </source>
</evidence>
<dbReference type="VEuPathDB" id="FungiDB:JI435_095200"/>
<dbReference type="Proteomes" id="UP000663193">
    <property type="component" value="Chromosome 1"/>
</dbReference>
<name>A0A7U2ENH1_PHANO</name>
<reference evidence="3" key="1">
    <citation type="journal article" date="2021" name="BMC Genomics">
        <title>Chromosome-level genome assembly and manually-curated proteome of model necrotroph Parastagonospora nodorum Sn15 reveals a genome-wide trove of candidate effector homologs, and redundancy of virulence-related functions within an accessory chromosome.</title>
        <authorList>
            <person name="Bertazzoni S."/>
            <person name="Jones D.A.B."/>
            <person name="Phan H.T."/>
            <person name="Tan K.-C."/>
            <person name="Hane J.K."/>
        </authorList>
    </citation>
    <scope>NUCLEOTIDE SEQUENCE [LARGE SCALE GENOMIC DNA]</scope>
    <source>
        <strain evidence="3">SN15 / ATCC MYA-4574 / FGSC 10173)</strain>
    </source>
</reference>
<protein>
    <submittedName>
        <fullName evidence="2">Uncharacterized protein</fullName>
    </submittedName>
</protein>
<sequence>MVVPVCSLVQRRGLRRSRHFAGRGAGERSRPHGKSRGRKQCLYDAQKNAQLSQAFHVLVDVGFGCRWLESVQLKKQRNGWRRHQPISG</sequence>
<dbReference type="EMBL" id="CP069023">
    <property type="protein sequence ID" value="QRC90101.1"/>
    <property type="molecule type" value="Genomic_DNA"/>
</dbReference>
<organism evidence="2 3">
    <name type="scientific">Phaeosphaeria nodorum (strain SN15 / ATCC MYA-4574 / FGSC 10173)</name>
    <name type="common">Glume blotch fungus</name>
    <name type="synonym">Parastagonospora nodorum</name>
    <dbReference type="NCBI Taxonomy" id="321614"/>
    <lineage>
        <taxon>Eukaryota</taxon>
        <taxon>Fungi</taxon>
        <taxon>Dikarya</taxon>
        <taxon>Ascomycota</taxon>
        <taxon>Pezizomycotina</taxon>
        <taxon>Dothideomycetes</taxon>
        <taxon>Pleosporomycetidae</taxon>
        <taxon>Pleosporales</taxon>
        <taxon>Pleosporineae</taxon>
        <taxon>Phaeosphaeriaceae</taxon>
        <taxon>Parastagonospora</taxon>
    </lineage>
</organism>
<evidence type="ECO:0000256" key="1">
    <source>
        <dbReference type="SAM" id="MobiDB-lite"/>
    </source>
</evidence>
<dbReference type="AlphaFoldDB" id="A0A7U2ENH1"/>
<keyword evidence="3" id="KW-1185">Reference proteome</keyword>
<gene>
    <name evidence="2" type="ORF">JI435_095200</name>
</gene>